<comment type="caution">
    <text evidence="1">The sequence shown here is derived from an EMBL/GenBank/DDBJ whole genome shotgun (WGS) entry which is preliminary data.</text>
</comment>
<evidence type="ECO:0000313" key="1">
    <source>
        <dbReference type="EMBL" id="GFE52096.1"/>
    </source>
</evidence>
<proteinExistence type="predicted"/>
<organism evidence="1 2">
    <name type="scientific">Roseobacter cerasinus</name>
    <dbReference type="NCBI Taxonomy" id="2602289"/>
    <lineage>
        <taxon>Bacteria</taxon>
        <taxon>Pseudomonadati</taxon>
        <taxon>Pseudomonadota</taxon>
        <taxon>Alphaproteobacteria</taxon>
        <taxon>Rhodobacterales</taxon>
        <taxon>Roseobacteraceae</taxon>
        <taxon>Roseobacter</taxon>
    </lineage>
</organism>
<dbReference type="Proteomes" id="UP000436522">
    <property type="component" value="Unassembled WGS sequence"/>
</dbReference>
<dbReference type="EMBL" id="BLIV01000009">
    <property type="protein sequence ID" value="GFE52096.1"/>
    <property type="molecule type" value="Genomic_DNA"/>
</dbReference>
<protein>
    <submittedName>
        <fullName evidence="1">Uncharacterized protein</fullName>
    </submittedName>
</protein>
<gene>
    <name evidence="1" type="ORF">So717_38490</name>
</gene>
<dbReference type="AlphaFoldDB" id="A0A640W0V1"/>
<sequence>MRLQVQNLDDMLTPEEWCKKLRKTGAIVSARALRTKAREHGQYYSIGRAMMLSAQQLETLMRLDASNKGAE</sequence>
<name>A0A640W0V1_9RHOB</name>
<keyword evidence="2" id="KW-1185">Reference proteome</keyword>
<accession>A0A640W0V1</accession>
<reference evidence="1 2" key="1">
    <citation type="submission" date="2019-12" db="EMBL/GenBank/DDBJ databases">
        <title>Roseobacter cerasinus sp. nov., isolated from seawater around aquaculture.</title>
        <authorList>
            <person name="Muramatsu S."/>
            <person name="Takabe Y."/>
            <person name="Mori K."/>
            <person name="Takaichi S."/>
            <person name="Hanada S."/>
        </authorList>
    </citation>
    <scope>NUCLEOTIDE SEQUENCE [LARGE SCALE GENOMIC DNA]</scope>
    <source>
        <strain evidence="1 2">AI77</strain>
    </source>
</reference>
<evidence type="ECO:0000313" key="2">
    <source>
        <dbReference type="Proteomes" id="UP000436522"/>
    </source>
</evidence>